<dbReference type="Gene3D" id="3.30.70.330">
    <property type="match status" value="1"/>
</dbReference>
<proteinExistence type="predicted"/>
<gene>
    <name evidence="5" type="primary">SRSF12</name>
    <name evidence="5" type="ORF">DERP_011903</name>
</gene>
<keyword evidence="6" id="KW-1185">Reference proteome</keyword>
<feature type="domain" description="RRM" evidence="4">
    <location>
        <begin position="21"/>
        <end position="106"/>
    </location>
</feature>
<dbReference type="EMBL" id="NJHN03000086">
    <property type="protein sequence ID" value="KAH9416788.1"/>
    <property type="molecule type" value="Genomic_DNA"/>
</dbReference>
<dbReference type="InterPro" id="IPR012677">
    <property type="entry name" value="Nucleotide-bd_a/b_plait_sf"/>
</dbReference>
<reference evidence="5 6" key="1">
    <citation type="journal article" date="2018" name="J. Allergy Clin. Immunol.">
        <title>High-quality assembly of Dermatophagoides pteronyssinus genome and transcriptome reveals a wide range of novel allergens.</title>
        <authorList>
            <person name="Liu X.Y."/>
            <person name="Yang K.Y."/>
            <person name="Wang M.Q."/>
            <person name="Kwok J.S."/>
            <person name="Zeng X."/>
            <person name="Yang Z."/>
            <person name="Xiao X.J."/>
            <person name="Lau C.P."/>
            <person name="Li Y."/>
            <person name="Huang Z.M."/>
            <person name="Ba J.G."/>
            <person name="Yim A.K."/>
            <person name="Ouyang C.Y."/>
            <person name="Ngai S.M."/>
            <person name="Chan T.F."/>
            <person name="Leung E.L."/>
            <person name="Liu L."/>
            <person name="Liu Z.G."/>
            <person name="Tsui S.K."/>
        </authorList>
    </citation>
    <scope>NUCLEOTIDE SEQUENCE [LARGE SCALE GENOMIC DNA]</scope>
    <source>
        <strain evidence="5">Derp</strain>
    </source>
</reference>
<evidence type="ECO:0000313" key="6">
    <source>
        <dbReference type="Proteomes" id="UP000887458"/>
    </source>
</evidence>
<dbReference type="InterPro" id="IPR035979">
    <property type="entry name" value="RBD_domain_sf"/>
</dbReference>
<protein>
    <submittedName>
        <fullName evidence="5">Serine/arginine-rich splicing factor 12</fullName>
    </submittedName>
</protein>
<keyword evidence="1 2" id="KW-0694">RNA-binding</keyword>
<evidence type="ECO:0000259" key="4">
    <source>
        <dbReference type="PROSITE" id="PS50102"/>
    </source>
</evidence>
<name>A0ABQ8J2J2_DERPT</name>
<dbReference type="Pfam" id="PF00076">
    <property type="entry name" value="RRM_1"/>
    <property type="match status" value="1"/>
</dbReference>
<evidence type="ECO:0000256" key="1">
    <source>
        <dbReference type="ARBA" id="ARBA00022884"/>
    </source>
</evidence>
<feature type="region of interest" description="Disordered" evidence="3">
    <location>
        <begin position="106"/>
        <end position="137"/>
    </location>
</feature>
<dbReference type="PANTHER" id="PTHR48034">
    <property type="entry name" value="TRANSFORMER-2 SEX-DETERMINING PROTEIN-RELATED"/>
    <property type="match status" value="1"/>
</dbReference>
<accession>A0ABQ8J2J2</accession>
<sequence length="137" mass="16312">MSHHRYDHSSSSPTFSTKPNRSLFIKRVPFQTRCQDLRSIFEEFGSIKDVYIPRDYYTGRIRGFAYVEYPFLIGTFSLIKDAEYAMRKLKHVRLWGHELQVEFAQGDRKTPTEMRIRNKHDNGKRSSISRDYRTESP</sequence>
<dbReference type="SUPFAM" id="SSF54928">
    <property type="entry name" value="RNA-binding domain, RBD"/>
    <property type="match status" value="1"/>
</dbReference>
<organism evidence="5 6">
    <name type="scientific">Dermatophagoides pteronyssinus</name>
    <name type="common">European house dust mite</name>
    <dbReference type="NCBI Taxonomy" id="6956"/>
    <lineage>
        <taxon>Eukaryota</taxon>
        <taxon>Metazoa</taxon>
        <taxon>Ecdysozoa</taxon>
        <taxon>Arthropoda</taxon>
        <taxon>Chelicerata</taxon>
        <taxon>Arachnida</taxon>
        <taxon>Acari</taxon>
        <taxon>Acariformes</taxon>
        <taxon>Sarcoptiformes</taxon>
        <taxon>Astigmata</taxon>
        <taxon>Psoroptidia</taxon>
        <taxon>Analgoidea</taxon>
        <taxon>Pyroglyphidae</taxon>
        <taxon>Dermatophagoidinae</taxon>
        <taxon>Dermatophagoides</taxon>
    </lineage>
</organism>
<dbReference type="SMART" id="SM00360">
    <property type="entry name" value="RRM"/>
    <property type="match status" value="1"/>
</dbReference>
<dbReference type="PROSITE" id="PS50102">
    <property type="entry name" value="RRM"/>
    <property type="match status" value="1"/>
</dbReference>
<dbReference type="Proteomes" id="UP000887458">
    <property type="component" value="Unassembled WGS sequence"/>
</dbReference>
<comment type="caution">
    <text evidence="5">The sequence shown here is derived from an EMBL/GenBank/DDBJ whole genome shotgun (WGS) entry which is preliminary data.</text>
</comment>
<reference evidence="5 6" key="2">
    <citation type="journal article" date="2022" name="Mol. Biol. Evol.">
        <title>Comparative Genomics Reveals Insights into the Divergent Evolution of Astigmatic Mites and Household Pest Adaptations.</title>
        <authorList>
            <person name="Xiong Q."/>
            <person name="Wan A.T."/>
            <person name="Liu X."/>
            <person name="Fung C.S."/>
            <person name="Xiao X."/>
            <person name="Malainual N."/>
            <person name="Hou J."/>
            <person name="Wang L."/>
            <person name="Wang M."/>
            <person name="Yang K.Y."/>
            <person name="Cui Y."/>
            <person name="Leung E.L."/>
            <person name="Nong W."/>
            <person name="Shin S.K."/>
            <person name="Au S.W."/>
            <person name="Jeong K.Y."/>
            <person name="Chew F.T."/>
            <person name="Hui J.H."/>
            <person name="Leung T.F."/>
            <person name="Tungtrongchitr A."/>
            <person name="Zhong N."/>
            <person name="Liu Z."/>
            <person name="Tsui S.K."/>
        </authorList>
    </citation>
    <scope>NUCLEOTIDE SEQUENCE [LARGE SCALE GENOMIC DNA]</scope>
    <source>
        <strain evidence="5">Derp</strain>
    </source>
</reference>
<dbReference type="InterPro" id="IPR000504">
    <property type="entry name" value="RRM_dom"/>
</dbReference>
<dbReference type="InterPro" id="IPR050441">
    <property type="entry name" value="RBM"/>
</dbReference>
<evidence type="ECO:0000256" key="2">
    <source>
        <dbReference type="PROSITE-ProRule" id="PRU00176"/>
    </source>
</evidence>
<evidence type="ECO:0000256" key="3">
    <source>
        <dbReference type="SAM" id="MobiDB-lite"/>
    </source>
</evidence>
<evidence type="ECO:0000313" key="5">
    <source>
        <dbReference type="EMBL" id="KAH9416788.1"/>
    </source>
</evidence>